<dbReference type="Proteomes" id="UP000008983">
    <property type="component" value="Unassembled WGS sequence"/>
</dbReference>
<sequence>MVSLGVEQFAQDLIKVNSLKDQQPWDDNIINKYRIQNKDKFLNLIKDRVDLSSPEQISKYIFRKVEEIGI</sequence>
<evidence type="ECO:0000313" key="1">
    <source>
        <dbReference type="EMBL" id="EGR34287.1"/>
    </source>
</evidence>
<organism evidence="1 2">
    <name type="scientific">Ichthyophthirius multifiliis</name>
    <name type="common">White spot disease agent</name>
    <name type="synonym">Ich</name>
    <dbReference type="NCBI Taxonomy" id="5932"/>
    <lineage>
        <taxon>Eukaryota</taxon>
        <taxon>Sar</taxon>
        <taxon>Alveolata</taxon>
        <taxon>Ciliophora</taxon>
        <taxon>Intramacronucleata</taxon>
        <taxon>Oligohymenophorea</taxon>
        <taxon>Hymenostomatida</taxon>
        <taxon>Ophryoglenina</taxon>
        <taxon>Ichthyophthirius</taxon>
    </lineage>
</organism>
<dbReference type="AlphaFoldDB" id="G0QKG5"/>
<keyword evidence="2" id="KW-1185">Reference proteome</keyword>
<protein>
    <submittedName>
        <fullName evidence="1">Uncharacterized protein</fullName>
    </submittedName>
</protein>
<gene>
    <name evidence="1" type="ORF">IMG5_017620</name>
</gene>
<dbReference type="RefSeq" id="XP_004039591.1">
    <property type="nucleotide sequence ID" value="XM_004039543.1"/>
</dbReference>
<name>G0QKG5_ICHMU</name>
<evidence type="ECO:0000313" key="2">
    <source>
        <dbReference type="Proteomes" id="UP000008983"/>
    </source>
</evidence>
<proteinExistence type="predicted"/>
<dbReference type="GeneID" id="14910483"/>
<dbReference type="InParanoid" id="G0QKG5"/>
<reference evidence="1 2" key="1">
    <citation type="submission" date="2011-07" db="EMBL/GenBank/DDBJ databases">
        <authorList>
            <person name="Coyne R."/>
            <person name="Brami D."/>
            <person name="Johnson J."/>
            <person name="Hostetler J."/>
            <person name="Hannick L."/>
            <person name="Clark T."/>
            <person name="Cassidy-Hanley D."/>
            <person name="Inman J."/>
        </authorList>
    </citation>
    <scope>NUCLEOTIDE SEQUENCE [LARGE SCALE GENOMIC DNA]</scope>
    <source>
        <strain evidence="1 2">G5</strain>
    </source>
</reference>
<accession>G0QKG5</accession>
<dbReference type="EMBL" id="GL983161">
    <property type="protein sequence ID" value="EGR34287.1"/>
    <property type="molecule type" value="Genomic_DNA"/>
</dbReference>